<evidence type="ECO:0000313" key="1">
    <source>
        <dbReference type="EMBL" id="KKL79490.1"/>
    </source>
</evidence>
<comment type="caution">
    <text evidence="1">The sequence shown here is derived from an EMBL/GenBank/DDBJ whole genome shotgun (WGS) entry which is preliminary data.</text>
</comment>
<accession>A0A0F9HCR6</accession>
<reference evidence="1" key="1">
    <citation type="journal article" date="2015" name="Nature">
        <title>Complex archaea that bridge the gap between prokaryotes and eukaryotes.</title>
        <authorList>
            <person name="Spang A."/>
            <person name="Saw J.H."/>
            <person name="Jorgensen S.L."/>
            <person name="Zaremba-Niedzwiedzka K."/>
            <person name="Martijn J."/>
            <person name="Lind A.E."/>
            <person name="van Eijk R."/>
            <person name="Schleper C."/>
            <person name="Guy L."/>
            <person name="Ettema T.J."/>
        </authorList>
    </citation>
    <scope>NUCLEOTIDE SEQUENCE</scope>
</reference>
<proteinExistence type="predicted"/>
<organism evidence="1">
    <name type="scientific">marine sediment metagenome</name>
    <dbReference type="NCBI Taxonomy" id="412755"/>
    <lineage>
        <taxon>unclassified sequences</taxon>
        <taxon>metagenomes</taxon>
        <taxon>ecological metagenomes</taxon>
    </lineage>
</organism>
<sequence>MKFKHILALVFAIALGYGAGQQGGKLWATDYPSGGVGSHDVAANVHGLGSGINVLGSREASNLVHQRLDSNPAAFGTSDLATYISSETFTFGTAYSATPDCMIGGTTDDQTIQGAMCVKVTTTTYDFYGITTTSALNLANIRAVTIGAP</sequence>
<protein>
    <submittedName>
        <fullName evidence="1">Uncharacterized protein</fullName>
    </submittedName>
</protein>
<name>A0A0F9HCR6_9ZZZZ</name>
<dbReference type="EMBL" id="LAZR01023153">
    <property type="protein sequence ID" value="KKL79490.1"/>
    <property type="molecule type" value="Genomic_DNA"/>
</dbReference>
<gene>
    <name evidence="1" type="ORF">LCGC14_2014310</name>
</gene>
<dbReference type="AlphaFoldDB" id="A0A0F9HCR6"/>